<dbReference type="PIRSF" id="PIRSF036947">
    <property type="entry name" value="Spt6"/>
    <property type="match status" value="1"/>
</dbReference>
<keyword evidence="9" id="KW-1185">Reference proteome</keyword>
<dbReference type="HOGENOM" id="CLU_001680_2_0_1"/>
<dbReference type="CDD" id="cd09918">
    <property type="entry name" value="SH2_Nterm_SPT6_like"/>
    <property type="match status" value="1"/>
</dbReference>
<dbReference type="CDD" id="cd09928">
    <property type="entry name" value="SH2_Cterm_SPT6_like"/>
    <property type="match status" value="1"/>
</dbReference>
<dbReference type="SUPFAM" id="SSF50249">
    <property type="entry name" value="Nucleic acid-binding proteins"/>
    <property type="match status" value="1"/>
</dbReference>
<comment type="subcellular location">
    <subcellularLocation>
        <location evidence="1 5">Nucleus</location>
    </subcellularLocation>
</comment>
<feature type="region of interest" description="Disordered" evidence="6">
    <location>
        <begin position="1231"/>
        <end position="1366"/>
    </location>
</feature>
<dbReference type="Gene3D" id="2.40.50.140">
    <property type="entry name" value="Nucleic acid-binding proteins"/>
    <property type="match status" value="1"/>
</dbReference>
<keyword evidence="4 5" id="KW-0539">Nucleus</keyword>
<dbReference type="InterPro" id="IPR023323">
    <property type="entry name" value="Tex-like_dom_sf"/>
</dbReference>
<dbReference type="STRING" id="88036.D8QTN8"/>
<dbReference type="InterPro" id="IPR041692">
    <property type="entry name" value="HHH_9"/>
</dbReference>
<reference evidence="8 9" key="1">
    <citation type="journal article" date="2011" name="Science">
        <title>The Selaginella genome identifies genetic changes associated with the evolution of vascular plants.</title>
        <authorList>
            <person name="Banks J.A."/>
            <person name="Nishiyama T."/>
            <person name="Hasebe M."/>
            <person name="Bowman J.L."/>
            <person name="Gribskov M."/>
            <person name="dePamphilis C."/>
            <person name="Albert V.A."/>
            <person name="Aono N."/>
            <person name="Aoyama T."/>
            <person name="Ambrose B.A."/>
            <person name="Ashton N.W."/>
            <person name="Axtell M.J."/>
            <person name="Barker E."/>
            <person name="Barker M.S."/>
            <person name="Bennetzen J.L."/>
            <person name="Bonawitz N.D."/>
            <person name="Chapple C."/>
            <person name="Cheng C."/>
            <person name="Correa L.G."/>
            <person name="Dacre M."/>
            <person name="DeBarry J."/>
            <person name="Dreyer I."/>
            <person name="Elias M."/>
            <person name="Engstrom E.M."/>
            <person name="Estelle M."/>
            <person name="Feng L."/>
            <person name="Finet C."/>
            <person name="Floyd S.K."/>
            <person name="Frommer W.B."/>
            <person name="Fujita T."/>
            <person name="Gramzow L."/>
            <person name="Gutensohn M."/>
            <person name="Harholt J."/>
            <person name="Hattori M."/>
            <person name="Heyl A."/>
            <person name="Hirai T."/>
            <person name="Hiwatashi Y."/>
            <person name="Ishikawa M."/>
            <person name="Iwata M."/>
            <person name="Karol K.G."/>
            <person name="Koehler B."/>
            <person name="Kolukisaoglu U."/>
            <person name="Kubo M."/>
            <person name="Kurata T."/>
            <person name="Lalonde S."/>
            <person name="Li K."/>
            <person name="Li Y."/>
            <person name="Litt A."/>
            <person name="Lyons E."/>
            <person name="Manning G."/>
            <person name="Maruyama T."/>
            <person name="Michael T.P."/>
            <person name="Mikami K."/>
            <person name="Miyazaki S."/>
            <person name="Morinaga S."/>
            <person name="Murata T."/>
            <person name="Mueller-Roeber B."/>
            <person name="Nelson D.R."/>
            <person name="Obara M."/>
            <person name="Oguri Y."/>
            <person name="Olmstead R.G."/>
            <person name="Onodera N."/>
            <person name="Petersen B.L."/>
            <person name="Pils B."/>
            <person name="Prigge M."/>
            <person name="Rensing S.A."/>
            <person name="Riano-Pachon D.M."/>
            <person name="Roberts A.W."/>
            <person name="Sato Y."/>
            <person name="Scheller H.V."/>
            <person name="Schulz B."/>
            <person name="Schulz C."/>
            <person name="Shakirov E.V."/>
            <person name="Shibagaki N."/>
            <person name="Shinohara N."/>
            <person name="Shippen D.E."/>
            <person name="Soerensen I."/>
            <person name="Sotooka R."/>
            <person name="Sugimoto N."/>
            <person name="Sugita M."/>
            <person name="Sumikawa N."/>
            <person name="Tanurdzic M."/>
            <person name="Theissen G."/>
            <person name="Ulvskov P."/>
            <person name="Wakazuki S."/>
            <person name="Weng J.K."/>
            <person name="Willats W.W."/>
            <person name="Wipf D."/>
            <person name="Wolf P.G."/>
            <person name="Yang L."/>
            <person name="Zimmer A.D."/>
            <person name="Zhu Q."/>
            <person name="Mitros T."/>
            <person name="Hellsten U."/>
            <person name="Loque D."/>
            <person name="Otillar R."/>
            <person name="Salamov A."/>
            <person name="Schmutz J."/>
            <person name="Shapiro H."/>
            <person name="Lindquist E."/>
            <person name="Lucas S."/>
            <person name="Rokhsar D."/>
            <person name="Grigoriev I.V."/>
        </authorList>
    </citation>
    <scope>NUCLEOTIDE SEQUENCE [LARGE SCALE GENOMIC DNA]</scope>
</reference>
<dbReference type="Pfam" id="PF21710">
    <property type="entry name" value="Spt6_S1"/>
    <property type="match status" value="1"/>
</dbReference>
<dbReference type="eggNOG" id="KOG1856">
    <property type="taxonomic scope" value="Eukaryota"/>
</dbReference>
<dbReference type="SMART" id="SM00316">
    <property type="entry name" value="S1"/>
    <property type="match status" value="1"/>
</dbReference>
<dbReference type="InterPro" id="IPR049540">
    <property type="entry name" value="Spt6-like_S1"/>
</dbReference>
<feature type="compositionally biased region" description="Basic and acidic residues" evidence="6">
    <location>
        <begin position="1292"/>
        <end position="1306"/>
    </location>
</feature>
<dbReference type="GO" id="GO:0008023">
    <property type="term" value="C:transcription elongation factor complex"/>
    <property type="evidence" value="ECO:0000318"/>
    <property type="project" value="GO_Central"/>
</dbReference>
<dbReference type="InterPro" id="IPR012340">
    <property type="entry name" value="NA-bd_OB-fold"/>
</dbReference>
<comment type="function">
    <text evidence="5">Transcription elongation factor that enhances transcription elongation by RNA polymerase II (RNAPII).</text>
</comment>
<evidence type="ECO:0000256" key="1">
    <source>
        <dbReference type="ARBA" id="ARBA00004123"/>
    </source>
</evidence>
<dbReference type="GO" id="GO:0140673">
    <property type="term" value="P:transcription elongation-coupled chromatin remodeling"/>
    <property type="evidence" value="ECO:0007669"/>
    <property type="project" value="InterPro"/>
</dbReference>
<feature type="compositionally biased region" description="Basic residues" evidence="6">
    <location>
        <begin position="19"/>
        <end position="29"/>
    </location>
</feature>
<dbReference type="InterPro" id="IPR037027">
    <property type="entry name" value="YqgF/RNaseH-like_dom_sf"/>
</dbReference>
<dbReference type="GO" id="GO:0006368">
    <property type="term" value="P:transcription elongation by RNA polymerase II"/>
    <property type="evidence" value="ECO:0000318"/>
    <property type="project" value="GO_Central"/>
</dbReference>
<dbReference type="InterPro" id="IPR017072">
    <property type="entry name" value="TF_Spt6"/>
</dbReference>
<dbReference type="Pfam" id="PF14633">
    <property type="entry name" value="SH2_2"/>
    <property type="match status" value="1"/>
</dbReference>
<comment type="similarity">
    <text evidence="2 5">Belongs to the SPT6 family.</text>
</comment>
<dbReference type="Gramene" id="EFJ37144">
    <property type="protein sequence ID" value="EFJ37144"/>
    <property type="gene ID" value="SELMODRAFT_164675"/>
</dbReference>
<dbReference type="InterPro" id="IPR036860">
    <property type="entry name" value="SH2_dom_sf"/>
</dbReference>
<evidence type="ECO:0000256" key="2">
    <source>
        <dbReference type="ARBA" id="ARBA00009253"/>
    </source>
</evidence>
<evidence type="ECO:0000313" key="9">
    <source>
        <dbReference type="Proteomes" id="UP000001514"/>
    </source>
</evidence>
<dbReference type="EMBL" id="GL377566">
    <property type="protein sequence ID" value="EFJ37144.1"/>
    <property type="molecule type" value="Genomic_DNA"/>
</dbReference>
<dbReference type="GO" id="GO:0003676">
    <property type="term" value="F:nucleic acid binding"/>
    <property type="evidence" value="ECO:0007669"/>
    <property type="project" value="InterPro"/>
</dbReference>
<dbReference type="GO" id="GO:0042393">
    <property type="term" value="F:histone binding"/>
    <property type="evidence" value="ECO:0000318"/>
    <property type="project" value="GO_Central"/>
</dbReference>
<proteinExistence type="inferred from homology"/>
<feature type="compositionally biased region" description="Gly residues" evidence="6">
    <location>
        <begin position="1355"/>
        <end position="1366"/>
    </location>
</feature>
<feature type="compositionally biased region" description="Low complexity" evidence="6">
    <location>
        <begin position="1307"/>
        <end position="1318"/>
    </location>
</feature>
<evidence type="ECO:0000256" key="5">
    <source>
        <dbReference type="PIRNR" id="PIRNR036947"/>
    </source>
</evidence>
<dbReference type="Gene3D" id="1.10.3500.10">
    <property type="entry name" value="Tex N-terminal region-like"/>
    <property type="match status" value="1"/>
</dbReference>
<dbReference type="InterPro" id="IPR012337">
    <property type="entry name" value="RNaseH-like_sf"/>
</dbReference>
<dbReference type="InParanoid" id="D8QTN8"/>
<dbReference type="FunCoup" id="D8QTN8">
    <property type="interactions" value="4980"/>
</dbReference>
<dbReference type="InterPro" id="IPR055179">
    <property type="entry name" value="Tex-like_central_region"/>
</dbReference>
<dbReference type="FunFam" id="3.30.505.10:FF:000050">
    <property type="entry name" value="Transcription elongation factor spt6"/>
    <property type="match status" value="1"/>
</dbReference>
<accession>D8QTN8</accession>
<feature type="compositionally biased region" description="Acidic residues" evidence="6">
    <location>
        <begin position="1"/>
        <end position="13"/>
    </location>
</feature>
<dbReference type="InterPro" id="IPR006641">
    <property type="entry name" value="YqgF/RNaseH-like_dom"/>
</dbReference>
<dbReference type="PROSITE" id="PS50126">
    <property type="entry name" value="S1"/>
    <property type="match status" value="1"/>
</dbReference>
<gene>
    <name evidence="8" type="ORF">SELMODRAFT_164675</name>
</gene>
<dbReference type="InterPro" id="IPR023319">
    <property type="entry name" value="Tex-like_HTH_dom_sf"/>
</dbReference>
<dbReference type="Gene3D" id="1.10.150.850">
    <property type="entry name" value="Spt6, helix-hairpin-helix domain"/>
    <property type="match status" value="1"/>
</dbReference>
<dbReference type="SUPFAM" id="SSF158832">
    <property type="entry name" value="Tex N-terminal region-like"/>
    <property type="match status" value="1"/>
</dbReference>
<dbReference type="InterPro" id="IPR010994">
    <property type="entry name" value="RuvA_2-like"/>
</dbReference>
<dbReference type="Proteomes" id="UP000001514">
    <property type="component" value="Unassembled WGS sequence"/>
</dbReference>
<dbReference type="OMA" id="WGQKNSD"/>
<evidence type="ECO:0000256" key="3">
    <source>
        <dbReference type="ARBA" id="ARBA00023163"/>
    </source>
</evidence>
<dbReference type="SUPFAM" id="SSF53098">
    <property type="entry name" value="Ribonuclease H-like"/>
    <property type="match status" value="1"/>
</dbReference>
<dbReference type="Pfam" id="PF14639">
    <property type="entry name" value="YqgF"/>
    <property type="match status" value="1"/>
</dbReference>
<dbReference type="PANTHER" id="PTHR10145">
    <property type="entry name" value="TRANSCRIPTION ELONGATION FACTOR SPT6"/>
    <property type="match status" value="1"/>
</dbReference>
<dbReference type="InterPro" id="IPR035019">
    <property type="entry name" value="Spt6_SH2_N"/>
</dbReference>
<dbReference type="InterPro" id="IPR035420">
    <property type="entry name" value="Spt6_SH2"/>
</dbReference>
<sequence length="1366" mass="155205">MADFIVDEDETDENGQLLRTKRPKKKKYSRQAPGISSSALQEAQEIFGDVSQLLEDRRIRVSEAEREEGRLAKEFEPSVLEEKYMTENDDRIRETDIAERLQPMAEIILPLPQAEIAREAEWVYERAFGKFALPDQRPELQHVVNTDKVEVIKQIANVIQLLHEVEVPFIGMYRKEMCKDLIYEEQESIDADGDEARPTLRHYKVLWIVQYWDKKWLLLQRRKSALKDAYVKRAGDQNAEFLSRILESLMDAPSEQCVDDIDAKFNLYCPPDEVEVEEGKFRRPKRRSFYSVCRKHGLGSVTQFFGLSPDLFGDNLLNMYKKHEFDDATSTPDEIAATRLAGEFSDIQSVLRGARHMAAVEISAEPAAREYIRNFYMDRAVVTTKPTVEGNRVIDPFHQYADVKWLLNKPVKAFEDGQWLLIQKAEEEKLLEVSIGIPKDATATLFQEFEPLYLSDGVSITAQLWNEQRKQILRDAVSTFLLPSMERETRVVLTGRAKQWVATNCADQLWKWISVAPYPRPGEQDDRDEEGARVLACCWGPGKPATAFVMLDSAGEIIDTLHAGYLTVRTGSYEQQQRKKNDQQRLLQFMTEHQPHVVVLGAANMSCRFLKDDIFEQVIFKIVEEHPRDLADGIDMIPLVYGDETIPRLYEYSRVSEEQLQQQPGIVRRAVALGRYLQNPLAVVSSLCGPSREILSLKLHPLQNFLTPDELYEAVERVMVTVTNQVGVDVNMAASHDWLFAPLQFVAGLGPRKAAYIKRAIQGAGRVSSRKEMLTSLELMKRNVFINAAGFIRIRGSGQVPSGTLDPLEDTRIHPESYDLAKKMAEDAYCEEHGETADEEALELAVEHVRDHPRVLRNLVIEEYAKVVQERGVSGKKLETLMDIKRELQHGYQDWRVKYMSPEPDEVFYMLSQESEETLCEGRIIQATVRKVQQNKVMVVLESGLIGFIRREDLSDDRDVDPADKVAEGSILTCRIKEVHKAKFLLDLTSKGSDLRGDHWIPGRPRDRYYQVNPTFFQDEEEKARKKVEEQKHKTFKARMIVHPQFRNISLLEATQSLADKEIGDGIIRPSSKGPSHLSMTLKFYPNVFTHIEIVEGGKDVSSMTSLLRLGKTLKIGEDTFEDLDEVIARYVDPLVGHWREMFRYRKFKQGTKEEVDNILRAEKEANPARIPYYFSVCYEHPGVFTLSYLKSINVHHEYVSVSPKGFRFRHRYLDTPDKLVAYFQKHINDPVPEAPPRRAAAAMVPSGDPRKAGSRGWTDNRGGGSSRGGWDNSQGGGGGGGGYGRSGGGWDQDRRGGWDRDRDKGAAAAAAVPAGGDHWSSWSKGGNWGAQQQQPQHHDNGWGQQQQQQQTDDGWGGSSGGGGGW</sequence>
<dbReference type="SMART" id="SM00732">
    <property type="entry name" value="YqgFc"/>
    <property type="match status" value="1"/>
</dbReference>
<dbReference type="SUPFAM" id="SSF47781">
    <property type="entry name" value="RuvA domain 2-like"/>
    <property type="match status" value="2"/>
</dbReference>
<feature type="compositionally biased region" description="Polar residues" evidence="6">
    <location>
        <begin position="1321"/>
        <end position="1336"/>
    </location>
</feature>
<dbReference type="GO" id="GO:0031491">
    <property type="term" value="F:nucleosome binding"/>
    <property type="evidence" value="ECO:0000318"/>
    <property type="project" value="GO_Central"/>
</dbReference>
<organism evidence="9">
    <name type="scientific">Selaginella moellendorffii</name>
    <name type="common">Spikemoss</name>
    <dbReference type="NCBI Taxonomy" id="88036"/>
    <lineage>
        <taxon>Eukaryota</taxon>
        <taxon>Viridiplantae</taxon>
        <taxon>Streptophyta</taxon>
        <taxon>Embryophyta</taxon>
        <taxon>Tracheophyta</taxon>
        <taxon>Lycopodiopsida</taxon>
        <taxon>Selaginellales</taxon>
        <taxon>Selaginellaceae</taxon>
        <taxon>Selaginella</taxon>
    </lineage>
</organism>
<dbReference type="InterPro" id="IPR003029">
    <property type="entry name" value="S1_domain"/>
</dbReference>
<dbReference type="GO" id="GO:0034728">
    <property type="term" value="P:nucleosome organization"/>
    <property type="evidence" value="ECO:0000318"/>
    <property type="project" value="GO_Central"/>
</dbReference>
<dbReference type="InterPro" id="IPR042066">
    <property type="entry name" value="Spt6_death-like"/>
</dbReference>
<evidence type="ECO:0000313" key="8">
    <source>
        <dbReference type="EMBL" id="EFJ37144.1"/>
    </source>
</evidence>
<evidence type="ECO:0000259" key="7">
    <source>
        <dbReference type="PROSITE" id="PS50126"/>
    </source>
</evidence>
<dbReference type="Gene3D" id="3.30.505.10">
    <property type="entry name" value="SH2 domain"/>
    <property type="match status" value="2"/>
</dbReference>
<evidence type="ECO:0000256" key="4">
    <source>
        <dbReference type="ARBA" id="ARBA00023242"/>
    </source>
</evidence>
<dbReference type="FunFam" id="1.10.10.2740:FF:000002">
    <property type="entry name" value="Transcription elongation factor Spt6"/>
    <property type="match status" value="1"/>
</dbReference>
<dbReference type="KEGG" id="smo:SELMODRAFT_164675"/>
<dbReference type="Pfam" id="PF14635">
    <property type="entry name" value="HHH_7"/>
    <property type="match status" value="1"/>
</dbReference>
<dbReference type="InterPro" id="IPR032706">
    <property type="entry name" value="Spt6_HHH"/>
</dbReference>
<dbReference type="Pfam" id="PF17674">
    <property type="entry name" value="HHH_9"/>
    <property type="match status" value="1"/>
</dbReference>
<dbReference type="InterPro" id="IPR028231">
    <property type="entry name" value="Spt6_YqgF"/>
</dbReference>
<dbReference type="Gene3D" id="3.30.420.140">
    <property type="entry name" value="YqgF/RNase H-like domain"/>
    <property type="match status" value="1"/>
</dbReference>
<dbReference type="SUPFAM" id="SSF55550">
    <property type="entry name" value="SH2 domain"/>
    <property type="match status" value="1"/>
</dbReference>
<dbReference type="Gene3D" id="1.10.10.650">
    <property type="entry name" value="RuvA domain 2-like"/>
    <property type="match status" value="1"/>
</dbReference>
<feature type="region of interest" description="Disordered" evidence="6">
    <location>
        <begin position="1"/>
        <end position="39"/>
    </location>
</feature>
<dbReference type="InterPro" id="IPR035018">
    <property type="entry name" value="Spt6_SH2_C"/>
</dbReference>
<feature type="compositionally biased region" description="Gly residues" evidence="6">
    <location>
        <begin position="1275"/>
        <end position="1291"/>
    </location>
</feature>
<protein>
    <recommendedName>
        <fullName evidence="5">Transcription elongation factor spt6</fullName>
    </recommendedName>
</protein>
<name>D8QTN8_SELML</name>
<feature type="domain" description="S1 motif" evidence="7">
    <location>
        <begin position="922"/>
        <end position="991"/>
    </location>
</feature>
<keyword evidence="3 5" id="KW-0804">Transcription</keyword>
<dbReference type="Gene3D" id="1.10.10.2740">
    <property type="entry name" value="Spt6, Death-like domain"/>
    <property type="match status" value="1"/>
</dbReference>
<dbReference type="Pfam" id="PF22706">
    <property type="entry name" value="Tex_central_region"/>
    <property type="match status" value="1"/>
</dbReference>
<feature type="compositionally biased region" description="Low complexity" evidence="6">
    <location>
        <begin position="1342"/>
        <end position="1354"/>
    </location>
</feature>
<dbReference type="FunFam" id="3.30.420.140:FF:000006">
    <property type="entry name" value="Transcription elongation factor spt6"/>
    <property type="match status" value="1"/>
</dbReference>
<evidence type="ECO:0000256" key="6">
    <source>
        <dbReference type="SAM" id="MobiDB-lite"/>
    </source>
</evidence>
<dbReference type="PANTHER" id="PTHR10145:SF6">
    <property type="entry name" value="TRANSCRIPTION ELONGATION FACTOR SPT6"/>
    <property type="match status" value="1"/>
</dbReference>